<dbReference type="Proteomes" id="UP001149074">
    <property type="component" value="Unassembled WGS sequence"/>
</dbReference>
<evidence type="ECO:0000313" key="2">
    <source>
        <dbReference type="EMBL" id="KAJ5089636.1"/>
    </source>
</evidence>
<reference evidence="2" key="1">
    <citation type="submission" date="2022-11" db="EMBL/GenBank/DDBJ databases">
        <authorList>
            <person name="Petersen C."/>
        </authorList>
    </citation>
    <scope>NUCLEOTIDE SEQUENCE</scope>
    <source>
        <strain evidence="2">IBT 30761</strain>
    </source>
</reference>
<comment type="caution">
    <text evidence="2">The sequence shown here is derived from an EMBL/GenBank/DDBJ whole genome shotgun (WGS) entry which is preliminary data.</text>
</comment>
<keyword evidence="3" id="KW-1185">Reference proteome</keyword>
<dbReference type="EMBL" id="JAPQKI010000009">
    <property type="protein sequence ID" value="KAJ5089636.1"/>
    <property type="molecule type" value="Genomic_DNA"/>
</dbReference>
<evidence type="ECO:0000313" key="3">
    <source>
        <dbReference type="Proteomes" id="UP001149074"/>
    </source>
</evidence>
<dbReference type="AlphaFoldDB" id="A0A9W9EXF9"/>
<evidence type="ECO:0000256" key="1">
    <source>
        <dbReference type="SAM" id="MobiDB-lite"/>
    </source>
</evidence>
<dbReference type="GeneID" id="81359791"/>
<dbReference type="RefSeq" id="XP_056471618.1">
    <property type="nucleotide sequence ID" value="XM_056620812.1"/>
</dbReference>
<protein>
    <submittedName>
        <fullName evidence="2">Uncharacterized protein</fullName>
    </submittedName>
</protein>
<reference evidence="2" key="2">
    <citation type="journal article" date="2023" name="IMA Fungus">
        <title>Comparative genomic study of the Penicillium genus elucidates a diverse pangenome and 15 lateral gene transfer events.</title>
        <authorList>
            <person name="Petersen C."/>
            <person name="Sorensen T."/>
            <person name="Nielsen M.R."/>
            <person name="Sondergaard T.E."/>
            <person name="Sorensen J.L."/>
            <person name="Fitzpatrick D.A."/>
            <person name="Frisvad J.C."/>
            <person name="Nielsen K.L."/>
        </authorList>
    </citation>
    <scope>NUCLEOTIDE SEQUENCE</scope>
    <source>
        <strain evidence="2">IBT 30761</strain>
    </source>
</reference>
<feature type="region of interest" description="Disordered" evidence="1">
    <location>
        <begin position="100"/>
        <end position="161"/>
    </location>
</feature>
<gene>
    <name evidence="2" type="ORF">N7532_008320</name>
</gene>
<organism evidence="2 3">
    <name type="scientific">Penicillium argentinense</name>
    <dbReference type="NCBI Taxonomy" id="1131581"/>
    <lineage>
        <taxon>Eukaryota</taxon>
        <taxon>Fungi</taxon>
        <taxon>Dikarya</taxon>
        <taxon>Ascomycota</taxon>
        <taxon>Pezizomycotina</taxon>
        <taxon>Eurotiomycetes</taxon>
        <taxon>Eurotiomycetidae</taxon>
        <taxon>Eurotiales</taxon>
        <taxon>Aspergillaceae</taxon>
        <taxon>Penicillium</taxon>
    </lineage>
</organism>
<name>A0A9W9EXF9_9EURO</name>
<feature type="compositionally biased region" description="Basic and acidic residues" evidence="1">
    <location>
        <begin position="128"/>
        <end position="139"/>
    </location>
</feature>
<accession>A0A9W9EXF9</accession>
<sequence>MRANTLGHAGGDGPSVAPGKLTLGPHLLPCAPPAGVSLSVRTICPKRSTPRLSPGASDGLGEITPYPHSAHPGTLGIGMLGDLGLGLGLVASIASSPFPRCHGRPACDLPQKPRNQILGPNPSKPTKQRPEEYQDRPEPDTGIPQLQLLRSSRVRGGGGGG</sequence>
<proteinExistence type="predicted"/>